<feature type="binding site" evidence="10">
    <location>
        <position position="352"/>
    </location>
    <ligand>
        <name>NAD(+)</name>
        <dbReference type="ChEBI" id="CHEBI:57540"/>
    </ligand>
</feature>
<keyword evidence="5 7" id="KW-0520">NAD</keyword>
<feature type="binding site" evidence="10">
    <location>
        <position position="121"/>
    </location>
    <ligand>
        <name>NAD(+)</name>
        <dbReference type="ChEBI" id="CHEBI:57540"/>
    </ligand>
</feature>
<feature type="binding site" evidence="10">
    <location>
        <position position="84"/>
    </location>
    <ligand>
        <name>NAD(+)</name>
        <dbReference type="ChEBI" id="CHEBI:57540"/>
    </ligand>
</feature>
<keyword evidence="4 7" id="KW-0560">Oxidoreductase</keyword>
<dbReference type="InterPro" id="IPR014027">
    <property type="entry name" value="UDP-Glc/GDP-Man_DH_C"/>
</dbReference>
<name>A0A081P6L8_9BACL</name>
<comment type="caution">
    <text evidence="12">The sequence shown here is derived from an EMBL/GenBank/DDBJ whole genome shotgun (WGS) entry which is preliminary data.</text>
</comment>
<sequence>MNVVCVGSGYVGSVTAAALAMVGHATTVIDVDLHKVNCINAGKSPIFEPGLDSLIQHKAGTSLKASVSFHDVHDADVVFICVGTPSLTDGTADLRFVKAAARSIGENLNAERFTVIVNKSTVPVGTAELVAMILEEASGLKSEEQFAVISNPEFLREGFALEDIFFPDRIVIGTLNLKARTIMRELYRPIVEQLVDDGKIWDILPNEHNTKRQKTVYFETDAKSAELIKYASNAFLAVKISYINEIARLSEALGSNVSDIAKGMGLDSRIGEKFLQVSSGWSGSCFPKDTGELLATSQKYGEELSIVKAAVESNQRMYQFCIHKIQQKLKSLNGKTIGILGLTFKPDTDDARQTQAIPIIHKLLQFGARIKVHDPKGMNMFQTLHGELPVYFCNHAEETADRANALILLTHWKDYRQLDWKRMYDSMKNPYILDTRNFLPATELRDIGFDYEGIGTS</sequence>
<dbReference type="Gene3D" id="1.20.5.100">
    <property type="entry name" value="Cytochrome c1, transmembrane anchor, C-terminal"/>
    <property type="match status" value="1"/>
</dbReference>
<dbReference type="AlphaFoldDB" id="A0A081P6L8"/>
<feature type="binding site" evidence="9">
    <location>
        <begin position="274"/>
        <end position="278"/>
    </location>
    <ligand>
        <name>substrate</name>
    </ligand>
</feature>
<dbReference type="InterPro" id="IPR017476">
    <property type="entry name" value="UDP-Glc/GDP-Man"/>
</dbReference>
<dbReference type="RefSeq" id="WP_036678694.1">
    <property type="nucleotide sequence ID" value="NZ_JNVM01000006.1"/>
</dbReference>
<dbReference type="GO" id="GO:0003979">
    <property type="term" value="F:UDP-glucose 6-dehydrogenase activity"/>
    <property type="evidence" value="ECO:0007669"/>
    <property type="project" value="UniProtKB-EC"/>
</dbReference>
<feature type="binding site" evidence="10">
    <location>
        <position position="157"/>
    </location>
    <ligand>
        <name>NAD(+)</name>
        <dbReference type="ChEBI" id="CHEBI:57540"/>
    </ligand>
</feature>
<dbReference type="GO" id="GO:0051287">
    <property type="term" value="F:NAD binding"/>
    <property type="evidence" value="ECO:0007669"/>
    <property type="project" value="InterPro"/>
</dbReference>
<proteinExistence type="inferred from homology"/>
<accession>A0A081P6L8</accession>
<dbReference type="SUPFAM" id="SSF52413">
    <property type="entry name" value="UDP-glucose/GDP-mannose dehydrogenase C-terminal domain"/>
    <property type="match status" value="1"/>
</dbReference>
<evidence type="ECO:0000256" key="1">
    <source>
        <dbReference type="ARBA" id="ARBA00004701"/>
    </source>
</evidence>
<evidence type="ECO:0000256" key="10">
    <source>
        <dbReference type="PIRSR" id="PIRSR500134-3"/>
    </source>
</evidence>
<dbReference type="Proteomes" id="UP000028123">
    <property type="component" value="Unassembled WGS sequence"/>
</dbReference>
<dbReference type="InterPro" id="IPR036291">
    <property type="entry name" value="NAD(P)-bd_dom_sf"/>
</dbReference>
<dbReference type="InterPro" id="IPR008927">
    <property type="entry name" value="6-PGluconate_DH-like_C_sf"/>
</dbReference>
<dbReference type="PIRSF" id="PIRSF000124">
    <property type="entry name" value="UDPglc_GDPman_dh"/>
    <property type="match status" value="1"/>
</dbReference>
<dbReference type="InterPro" id="IPR036220">
    <property type="entry name" value="UDP-Glc/GDP-Man_DH_C_sf"/>
</dbReference>
<evidence type="ECO:0000313" key="12">
    <source>
        <dbReference type="EMBL" id="KEQ26341.1"/>
    </source>
</evidence>
<evidence type="ECO:0000256" key="8">
    <source>
        <dbReference type="PIRSR" id="PIRSR500134-1"/>
    </source>
</evidence>
<dbReference type="GO" id="GO:0000271">
    <property type="term" value="P:polysaccharide biosynthetic process"/>
    <property type="evidence" value="ECO:0007669"/>
    <property type="project" value="InterPro"/>
</dbReference>
<keyword evidence="13" id="KW-1185">Reference proteome</keyword>
<dbReference type="OrthoDB" id="9803238at2"/>
<feature type="binding site" evidence="9">
    <location>
        <begin position="154"/>
        <end position="157"/>
    </location>
    <ligand>
        <name>substrate</name>
    </ligand>
</feature>
<dbReference type="UniPathway" id="UPA00038">
    <property type="reaction ID" value="UER00491"/>
</dbReference>
<protein>
    <recommendedName>
        <fullName evidence="3 7">UDP-glucose 6-dehydrogenase</fullName>
        <ecNumber evidence="3 7">1.1.1.22</ecNumber>
    </recommendedName>
</protein>
<evidence type="ECO:0000256" key="3">
    <source>
        <dbReference type="ARBA" id="ARBA00012954"/>
    </source>
</evidence>
<dbReference type="Pfam" id="PF00984">
    <property type="entry name" value="UDPG_MGDP_dh"/>
    <property type="match status" value="1"/>
</dbReference>
<organism evidence="12 13">
    <name type="scientific">Paenibacillus tyrfis</name>
    <dbReference type="NCBI Taxonomy" id="1501230"/>
    <lineage>
        <taxon>Bacteria</taxon>
        <taxon>Bacillati</taxon>
        <taxon>Bacillota</taxon>
        <taxon>Bacilli</taxon>
        <taxon>Bacillales</taxon>
        <taxon>Paenibacillaceae</taxon>
        <taxon>Paenibacillus</taxon>
    </lineage>
</organism>
<reference evidence="12 13" key="1">
    <citation type="submission" date="2014-06" db="EMBL/GenBank/DDBJ databases">
        <title>Draft genome sequence of Paenibacillus sp. MSt1.</title>
        <authorList>
            <person name="Aw Y.K."/>
            <person name="Ong K.S."/>
            <person name="Gan H.M."/>
            <person name="Lee S.M."/>
        </authorList>
    </citation>
    <scope>NUCLEOTIDE SEQUENCE [LARGE SCALE GENOMIC DNA]</scope>
    <source>
        <strain evidence="12 13">MSt1</strain>
    </source>
</reference>
<evidence type="ECO:0000256" key="9">
    <source>
        <dbReference type="PIRSR" id="PIRSR500134-2"/>
    </source>
</evidence>
<dbReference type="InterPro" id="IPR014026">
    <property type="entry name" value="UDP-Glc/GDP-Man_DH_dimer"/>
</dbReference>
<dbReference type="Gene3D" id="3.40.50.720">
    <property type="entry name" value="NAD(P)-binding Rossmann-like Domain"/>
    <property type="match status" value="2"/>
</dbReference>
<feature type="binding site" evidence="10">
    <location>
        <position position="35"/>
    </location>
    <ligand>
        <name>NAD(+)</name>
        <dbReference type="ChEBI" id="CHEBI:57540"/>
    </ligand>
</feature>
<dbReference type="SUPFAM" id="SSF51735">
    <property type="entry name" value="NAD(P)-binding Rossmann-fold domains"/>
    <property type="match status" value="1"/>
</dbReference>
<evidence type="ECO:0000313" key="13">
    <source>
        <dbReference type="Proteomes" id="UP000028123"/>
    </source>
</evidence>
<comment type="catalytic activity">
    <reaction evidence="6 7">
        <text>UDP-alpha-D-glucose + 2 NAD(+) + H2O = UDP-alpha-D-glucuronate + 2 NADH + 3 H(+)</text>
        <dbReference type="Rhea" id="RHEA:23596"/>
        <dbReference type="ChEBI" id="CHEBI:15377"/>
        <dbReference type="ChEBI" id="CHEBI:15378"/>
        <dbReference type="ChEBI" id="CHEBI:57540"/>
        <dbReference type="ChEBI" id="CHEBI:57945"/>
        <dbReference type="ChEBI" id="CHEBI:58052"/>
        <dbReference type="ChEBI" id="CHEBI:58885"/>
        <dbReference type="EC" id="1.1.1.22"/>
    </reaction>
</comment>
<evidence type="ECO:0000259" key="11">
    <source>
        <dbReference type="SMART" id="SM00984"/>
    </source>
</evidence>
<dbReference type="Pfam" id="PF03721">
    <property type="entry name" value="UDPG_MGDP_dh_N"/>
    <property type="match status" value="1"/>
</dbReference>
<dbReference type="eggNOG" id="COG1004">
    <property type="taxonomic scope" value="Bacteria"/>
</dbReference>
<comment type="similarity">
    <text evidence="2 7">Belongs to the UDP-glucose/GDP-mannose dehydrogenase family.</text>
</comment>
<dbReference type="SUPFAM" id="SSF48179">
    <property type="entry name" value="6-phosphogluconate dehydrogenase C-terminal domain-like"/>
    <property type="match status" value="1"/>
</dbReference>
<evidence type="ECO:0000256" key="5">
    <source>
        <dbReference type="ARBA" id="ARBA00023027"/>
    </source>
</evidence>
<evidence type="ECO:0000256" key="2">
    <source>
        <dbReference type="ARBA" id="ARBA00006601"/>
    </source>
</evidence>
<dbReference type="EMBL" id="JNVM01000006">
    <property type="protein sequence ID" value="KEQ26341.1"/>
    <property type="molecule type" value="Genomic_DNA"/>
</dbReference>
<dbReference type="InterPro" id="IPR001732">
    <property type="entry name" value="UDP-Glc/GDP-Man_DH_N"/>
</dbReference>
<dbReference type="PIRSF" id="PIRSF500134">
    <property type="entry name" value="UDPglc_DH_bac"/>
    <property type="match status" value="1"/>
</dbReference>
<feature type="binding site" evidence="9">
    <location>
        <position position="345"/>
    </location>
    <ligand>
        <name>substrate</name>
    </ligand>
</feature>
<evidence type="ECO:0000256" key="6">
    <source>
        <dbReference type="ARBA" id="ARBA00047473"/>
    </source>
</evidence>
<dbReference type="NCBIfam" id="TIGR03026">
    <property type="entry name" value="NDP-sugDHase"/>
    <property type="match status" value="1"/>
</dbReference>
<gene>
    <name evidence="12" type="ORF">ET33_31205</name>
</gene>
<dbReference type="PANTHER" id="PTHR43750:SF3">
    <property type="entry name" value="UDP-GLUCOSE 6-DEHYDROGENASE TUAD"/>
    <property type="match status" value="1"/>
</dbReference>
<feature type="binding site" evidence="10">
    <location>
        <position position="30"/>
    </location>
    <ligand>
        <name>NAD(+)</name>
        <dbReference type="ChEBI" id="CHEBI:57540"/>
    </ligand>
</feature>
<evidence type="ECO:0000256" key="4">
    <source>
        <dbReference type="ARBA" id="ARBA00023002"/>
    </source>
</evidence>
<dbReference type="GO" id="GO:0006065">
    <property type="term" value="P:UDP-glucuronate biosynthetic process"/>
    <property type="evidence" value="ECO:0007669"/>
    <property type="project" value="UniProtKB-UniPathway"/>
</dbReference>
<dbReference type="PANTHER" id="PTHR43750">
    <property type="entry name" value="UDP-GLUCOSE 6-DEHYDROGENASE TUAD"/>
    <property type="match status" value="1"/>
</dbReference>
<dbReference type="Pfam" id="PF03720">
    <property type="entry name" value="UDPG_MGDP_dh_C"/>
    <property type="match status" value="1"/>
</dbReference>
<comment type="pathway">
    <text evidence="1">Nucleotide-sugar biosynthesis; UDP-alpha-D-glucuronate biosynthesis; UDP-alpha-D-glucuronate from UDP-alpha-D-glucose: step 1/1.</text>
</comment>
<feature type="domain" description="UDP-glucose/GDP-mannose dehydrogenase C-terminal" evidence="11">
    <location>
        <begin position="338"/>
        <end position="441"/>
    </location>
</feature>
<evidence type="ECO:0000256" key="7">
    <source>
        <dbReference type="PIRNR" id="PIRNR000124"/>
    </source>
</evidence>
<feature type="binding site" evidence="9">
    <location>
        <position position="229"/>
    </location>
    <ligand>
        <name>substrate</name>
    </ligand>
</feature>
<dbReference type="EC" id="1.1.1.22" evidence="3 7"/>
<dbReference type="SMART" id="SM00984">
    <property type="entry name" value="UDPG_MGDP_dh_C"/>
    <property type="match status" value="1"/>
</dbReference>
<dbReference type="InterPro" id="IPR028357">
    <property type="entry name" value="UDPglc_DH_bac"/>
</dbReference>
<feature type="active site" description="Nucleophile" evidence="8">
    <location>
        <position position="285"/>
    </location>
</feature>
<feature type="binding site" evidence="10">
    <location>
        <position position="288"/>
    </location>
    <ligand>
        <name>NAD(+)</name>
        <dbReference type="ChEBI" id="CHEBI:57540"/>
    </ligand>
</feature>